<proteinExistence type="evidence at transcript level"/>
<name>D5A866_PICSI</name>
<feature type="domain" description="Glycosyl transferase CAP10" evidence="1">
    <location>
        <begin position="50"/>
        <end position="194"/>
    </location>
</feature>
<dbReference type="SMART" id="SM00672">
    <property type="entry name" value="CAP10"/>
    <property type="match status" value="1"/>
</dbReference>
<reference evidence="2" key="1">
    <citation type="submission" date="2010-04" db="EMBL/GenBank/DDBJ databases">
        <authorList>
            <person name="Reid K.E."/>
            <person name="Liao N."/>
            <person name="Chan S."/>
            <person name="Docking R."/>
            <person name="Taylor G."/>
            <person name="Moore R."/>
            <person name="Mayo M."/>
            <person name="Munro S."/>
            <person name="King J."/>
            <person name="Yanchuk A."/>
            <person name="Holt R."/>
            <person name="Jones S."/>
            <person name="Marra M."/>
            <person name="Ritland C.E."/>
            <person name="Ritland K."/>
            <person name="Bohlmann J."/>
        </authorList>
    </citation>
    <scope>NUCLEOTIDE SEQUENCE</scope>
    <source>
        <tissue evidence="2">Buds collected with no treatment. Collection October 2007</tissue>
    </source>
</reference>
<accession>D5A866</accession>
<evidence type="ECO:0000259" key="1">
    <source>
        <dbReference type="SMART" id="SM00672"/>
    </source>
</evidence>
<evidence type="ECO:0000313" key="2">
    <source>
        <dbReference type="EMBL" id="ADE75735.1"/>
    </source>
</evidence>
<dbReference type="PANTHER" id="PTHR12203">
    <property type="entry name" value="KDEL LYS-ASP-GLU-LEU CONTAINING - RELATED"/>
    <property type="match status" value="1"/>
</dbReference>
<sequence length="194" mass="22827">MVERARRTATFRLVILKGRMYIRTYTKSFQTRDVFTIWGLIQLMENYGWMLPDLDLMFDCVDWPVIKAKAYANASLPPPPPLFRYCGDDKSLDIAFPDWSFWGWAEVNTRPWDGLLNDILKGAKKLKWEDRDPTAFWKGNPYVAAVREDLMKCNLSDRNARLYNQDWIKESGQGYKHSKLPDQCHHRCVCPHSF</sequence>
<dbReference type="PANTHER" id="PTHR12203:SF99">
    <property type="entry name" value="OS04G0534100 PROTEIN"/>
    <property type="match status" value="1"/>
</dbReference>
<dbReference type="InterPro" id="IPR006598">
    <property type="entry name" value="CAP10"/>
</dbReference>
<dbReference type="EMBL" id="BT122348">
    <property type="protein sequence ID" value="ADE75735.1"/>
    <property type="molecule type" value="mRNA"/>
</dbReference>
<protein>
    <recommendedName>
        <fullName evidence="1">Glycosyl transferase CAP10 domain-containing protein</fullName>
    </recommendedName>
</protein>
<dbReference type="InterPro" id="IPR051091">
    <property type="entry name" value="O-Glucosyltr/Glycosyltrsf_90"/>
</dbReference>
<dbReference type="Pfam" id="PF05686">
    <property type="entry name" value="Glyco_transf_90"/>
    <property type="match status" value="1"/>
</dbReference>
<dbReference type="CAZy" id="GT90">
    <property type="family name" value="Glycosyltransferase Family 90"/>
</dbReference>
<dbReference type="AlphaFoldDB" id="D5A866"/>
<organism evidence="2">
    <name type="scientific">Picea sitchensis</name>
    <name type="common">Sitka spruce</name>
    <name type="synonym">Pinus sitchensis</name>
    <dbReference type="NCBI Taxonomy" id="3332"/>
    <lineage>
        <taxon>Eukaryota</taxon>
        <taxon>Viridiplantae</taxon>
        <taxon>Streptophyta</taxon>
        <taxon>Embryophyta</taxon>
        <taxon>Tracheophyta</taxon>
        <taxon>Spermatophyta</taxon>
        <taxon>Pinopsida</taxon>
        <taxon>Pinidae</taxon>
        <taxon>Conifers I</taxon>
        <taxon>Pinales</taxon>
        <taxon>Pinaceae</taxon>
        <taxon>Picea</taxon>
    </lineage>
</organism>